<evidence type="ECO:0000256" key="1">
    <source>
        <dbReference type="ARBA" id="ARBA00007495"/>
    </source>
</evidence>
<dbReference type="SMART" id="SM00633">
    <property type="entry name" value="Glyco_10"/>
    <property type="match status" value="1"/>
</dbReference>
<dbReference type="SUPFAM" id="SSF49344">
    <property type="entry name" value="CBD9-like"/>
    <property type="match status" value="1"/>
</dbReference>
<dbReference type="SUPFAM" id="SSF51445">
    <property type="entry name" value="(Trans)glycosidases"/>
    <property type="match status" value="1"/>
</dbReference>
<dbReference type="EMBL" id="JBHSFP010000027">
    <property type="protein sequence ID" value="MFC4534972.1"/>
    <property type="molecule type" value="Genomic_DNA"/>
</dbReference>
<evidence type="ECO:0000256" key="4">
    <source>
        <dbReference type="ARBA" id="ARBA00023277"/>
    </source>
</evidence>
<keyword evidence="11" id="KW-1185">Reference proteome</keyword>
<evidence type="ECO:0000313" key="10">
    <source>
        <dbReference type="EMBL" id="MFC4534972.1"/>
    </source>
</evidence>
<dbReference type="Proteomes" id="UP001596004">
    <property type="component" value="Unassembled WGS sequence"/>
</dbReference>
<dbReference type="InterPro" id="IPR003305">
    <property type="entry name" value="CenC_carb-bd"/>
</dbReference>
<keyword evidence="8" id="KW-0732">Signal</keyword>
<comment type="caution">
    <text evidence="10">The sequence shown here is derived from an EMBL/GenBank/DDBJ whole genome shotgun (WGS) entry which is preliminary data.</text>
</comment>
<dbReference type="InterPro" id="IPR001000">
    <property type="entry name" value="GH10_dom"/>
</dbReference>
<feature type="chain" id="PRO_5045770554" description="Beta-xylanase" evidence="8">
    <location>
        <begin position="34"/>
        <end position="1003"/>
    </location>
</feature>
<evidence type="ECO:0000256" key="8">
    <source>
        <dbReference type="SAM" id="SignalP"/>
    </source>
</evidence>
<dbReference type="PANTHER" id="PTHR31490">
    <property type="entry name" value="GLYCOSYL HYDROLASE"/>
    <property type="match status" value="1"/>
</dbReference>
<evidence type="ECO:0000313" key="11">
    <source>
        <dbReference type="Proteomes" id="UP001596004"/>
    </source>
</evidence>
<evidence type="ECO:0000256" key="5">
    <source>
        <dbReference type="ARBA" id="ARBA00023295"/>
    </source>
</evidence>
<name>A0ABV9CQJ3_9ACTN</name>
<evidence type="ECO:0000259" key="9">
    <source>
        <dbReference type="PROSITE" id="PS51760"/>
    </source>
</evidence>
<keyword evidence="5 7" id="KW-0326">Glycosidase</keyword>
<feature type="signal peptide" evidence="8">
    <location>
        <begin position="1"/>
        <end position="33"/>
    </location>
</feature>
<keyword evidence="6 7" id="KW-0624">Polysaccharide degradation</keyword>
<evidence type="ECO:0000256" key="2">
    <source>
        <dbReference type="ARBA" id="ARBA00022737"/>
    </source>
</evidence>
<feature type="domain" description="GH10" evidence="9">
    <location>
        <begin position="341"/>
        <end position="670"/>
    </location>
</feature>
<organism evidence="10 11">
    <name type="scientific">Sphaerisporangium dianthi</name>
    <dbReference type="NCBI Taxonomy" id="1436120"/>
    <lineage>
        <taxon>Bacteria</taxon>
        <taxon>Bacillati</taxon>
        <taxon>Actinomycetota</taxon>
        <taxon>Actinomycetes</taxon>
        <taxon>Streptosporangiales</taxon>
        <taxon>Streptosporangiaceae</taxon>
        <taxon>Sphaerisporangium</taxon>
    </lineage>
</organism>
<evidence type="ECO:0000256" key="3">
    <source>
        <dbReference type="ARBA" id="ARBA00022801"/>
    </source>
</evidence>
<comment type="catalytic activity">
    <reaction evidence="7">
        <text>Endohydrolysis of (1-&gt;4)-beta-D-xylosidic linkages in xylans.</text>
        <dbReference type="EC" id="3.2.1.8"/>
    </reaction>
</comment>
<keyword evidence="2" id="KW-0677">Repeat</keyword>
<reference evidence="11" key="1">
    <citation type="journal article" date="2019" name="Int. J. Syst. Evol. Microbiol.">
        <title>The Global Catalogue of Microorganisms (GCM) 10K type strain sequencing project: providing services to taxonomists for standard genome sequencing and annotation.</title>
        <authorList>
            <consortium name="The Broad Institute Genomics Platform"/>
            <consortium name="The Broad Institute Genome Sequencing Center for Infectious Disease"/>
            <person name="Wu L."/>
            <person name="Ma J."/>
        </authorList>
    </citation>
    <scope>NUCLEOTIDE SEQUENCE [LARGE SCALE GENOMIC DNA]</scope>
    <source>
        <strain evidence="11">CGMCC 4.7132</strain>
    </source>
</reference>
<evidence type="ECO:0000256" key="6">
    <source>
        <dbReference type="ARBA" id="ARBA00023326"/>
    </source>
</evidence>
<dbReference type="InterPro" id="IPR010502">
    <property type="entry name" value="Carb-bd_dom_fam9"/>
</dbReference>
<dbReference type="Gene3D" id="2.60.120.260">
    <property type="entry name" value="Galactose-binding domain-like"/>
    <property type="match status" value="2"/>
</dbReference>
<dbReference type="Pfam" id="PF00331">
    <property type="entry name" value="Glyco_hydro_10"/>
    <property type="match status" value="1"/>
</dbReference>
<dbReference type="InterPro" id="IPR017853">
    <property type="entry name" value="GH"/>
</dbReference>
<keyword evidence="4 7" id="KW-0119">Carbohydrate metabolism</keyword>
<dbReference type="CDD" id="cd00005">
    <property type="entry name" value="CBM9_like_1"/>
    <property type="match status" value="1"/>
</dbReference>
<keyword evidence="3 7" id="KW-0378">Hydrolase</keyword>
<dbReference type="Gene3D" id="2.60.40.1190">
    <property type="match status" value="1"/>
</dbReference>
<dbReference type="Pfam" id="PF06452">
    <property type="entry name" value="CBM9_1"/>
    <property type="match status" value="1"/>
</dbReference>
<accession>A0ABV9CQJ3</accession>
<gene>
    <name evidence="10" type="ORF">ACFO60_29790</name>
</gene>
<proteinExistence type="inferred from homology"/>
<protein>
    <recommendedName>
        <fullName evidence="7">Beta-xylanase</fullName>
        <ecNumber evidence="7">3.2.1.8</ecNumber>
    </recommendedName>
</protein>
<dbReference type="SUPFAM" id="SSF49785">
    <property type="entry name" value="Galactose-binding domain-like"/>
    <property type="match status" value="2"/>
</dbReference>
<sequence>MRFPRSWAAAAASCLPLAVLTVLSPVAAGTARAAAPVPIAAYDFEDGTAQGWTPRGSGVSVAAARDAAHSGGASLLTTGRTETWHGASITPPLEKGVTYSITAHARLAQGTPANTVALTVQRTPDGGTTTYERVGAGTVTDAAWVEISGTYSFTADSPDLQLYAESSEATAAFYLDDITITADTDPGTSGVTSDFETGTAQGWAPRASASLTVVAGQAHGGAASLLSTARSASWDGPALRVLGKMTKGSKYALSVWVRLGPDTTSGDLGLSVERGLNGTAAYDRVAAPTAITAGGWTQLKGSYTLAYDVDFLSVYVESPSGTFPFYIDDFTLSYVPAKPVQTDIPPVKDTLPFQVGAAISRAQTIGGHGELLTRHFDSVTPGNALKWDATEPREGEFTFDEADHLVAYAADHGLRFRGHTLAWHSQTPAWVFKDGDRDLTATPADKALLLGRLENHIRTVAGRYKGRIQTWDVVNEVVDENQPDGMRRSPWFQVTGYDFIRTAFRVAREVDPAAKLVINDYNTEFPRKRQALYNLVRKLKAEGVPIDAVGHQLHVNIERPPASEIEKTIETFAALGVDQQVTELDVSVYTDFVSSYTTVPEAVLAEQGHRYKEIFDVFRRQAARLSSVTVWGLADDDTWLSTFPITRLNPPLLFDDELQAKPAYWGVVDPARLPPLTRRLDAPKATVKVDAEREQQWDLLPDTPIARVGDLAARFQARWSPAGLAVWAEVDDRTCDKADTATVRLGGADRVMRRDGHAPWYRTAAVKNGYRAEALLPASAALGGRLPFELVVHDGKSGKDVSWKGELTLTAPVRLTTAAKGAPVIDGVADAAWSKAPEVTTATWIQGGPGATAKVRALWDAGHLYVLARVTDAALSEESQNAWERDSVEIFVDPGNGKTKGYDDDDGQYRVSFAGEQTVGGTFDAAGVKDNLVSAAKVVPGGYVVEASIALPTITPAQGGLLGFDVQVNDATGAARTGAVTWNDSSGRSYVSTAGWGVLELGR</sequence>
<dbReference type="InterPro" id="IPR044846">
    <property type="entry name" value="GH10"/>
</dbReference>
<dbReference type="EC" id="3.2.1.8" evidence="7"/>
<evidence type="ECO:0000256" key="7">
    <source>
        <dbReference type="RuleBase" id="RU361174"/>
    </source>
</evidence>
<dbReference type="Gene3D" id="3.20.20.80">
    <property type="entry name" value="Glycosidases"/>
    <property type="match status" value="1"/>
</dbReference>
<dbReference type="InterPro" id="IPR008979">
    <property type="entry name" value="Galactose-bd-like_sf"/>
</dbReference>
<dbReference type="Pfam" id="PF02018">
    <property type="entry name" value="CBM_4_9"/>
    <property type="match status" value="2"/>
</dbReference>
<dbReference type="PROSITE" id="PS51760">
    <property type="entry name" value="GH10_2"/>
    <property type="match status" value="1"/>
</dbReference>
<comment type="similarity">
    <text evidence="1 7">Belongs to the glycosyl hydrolase 10 (cellulase F) family.</text>
</comment>
<dbReference type="PRINTS" id="PR00134">
    <property type="entry name" value="GLHYDRLASE10"/>
</dbReference>
<dbReference type="RefSeq" id="WP_380846669.1">
    <property type="nucleotide sequence ID" value="NZ_JBHSFP010000027.1"/>
</dbReference>
<dbReference type="PANTHER" id="PTHR31490:SF90">
    <property type="entry name" value="ENDO-1,4-BETA-XYLANASE A"/>
    <property type="match status" value="1"/>
</dbReference>